<evidence type="ECO:0000259" key="21">
    <source>
        <dbReference type="PROSITE" id="PS51352"/>
    </source>
</evidence>
<evidence type="ECO:0000256" key="9">
    <source>
        <dbReference type="ARBA" id="ARBA00022862"/>
    </source>
</evidence>
<dbReference type="InterPro" id="IPR032413">
    <property type="entry name" value="Arm_3"/>
</dbReference>
<evidence type="ECO:0000256" key="3">
    <source>
        <dbReference type="ARBA" id="ARBA00010505"/>
    </source>
</evidence>
<dbReference type="EC" id="1.11.1.24" evidence="4"/>
<evidence type="ECO:0000259" key="20">
    <source>
        <dbReference type="PROSITE" id="PS51214"/>
    </source>
</evidence>
<proteinExistence type="inferred from homology"/>
<evidence type="ECO:0000256" key="17">
    <source>
        <dbReference type="PROSITE-ProRule" id="PRU00259"/>
    </source>
</evidence>
<dbReference type="InterPro" id="IPR016024">
    <property type="entry name" value="ARM-type_fold"/>
</dbReference>
<gene>
    <name evidence="22" type="ORF">ALC62_07022</name>
</gene>
<reference evidence="22 23" key="1">
    <citation type="submission" date="2016-03" db="EMBL/GenBank/DDBJ databases">
        <title>Cyphomyrmex costatus WGS genome.</title>
        <authorList>
            <person name="Nygaard S."/>
            <person name="Hu H."/>
            <person name="Boomsma J."/>
            <person name="Zhang G."/>
        </authorList>
    </citation>
    <scope>NUCLEOTIDE SEQUENCE [LARGE SCALE GENOMIC DNA]</scope>
    <source>
        <strain evidence="22">MS0001</strain>
        <tissue evidence="22">Whole body</tissue>
    </source>
</reference>
<dbReference type="InterPro" id="IPR011989">
    <property type="entry name" value="ARM-like"/>
</dbReference>
<keyword evidence="23" id="KW-1185">Reference proteome</keyword>
<feature type="region of interest" description="Disordered" evidence="19">
    <location>
        <begin position="186"/>
        <end position="214"/>
    </location>
</feature>
<evidence type="ECO:0000256" key="1">
    <source>
        <dbReference type="ARBA" id="ARBA00003330"/>
    </source>
</evidence>
<comment type="similarity">
    <text evidence="2">Belongs to the importin alpha family.</text>
</comment>
<feature type="repeat" description="ARM" evidence="17">
    <location>
        <begin position="373"/>
        <end position="401"/>
    </location>
</feature>
<dbReference type="FunFam" id="3.40.30.10:FF:000020">
    <property type="entry name" value="Peroxiredoxin"/>
    <property type="match status" value="1"/>
</dbReference>
<evidence type="ECO:0000256" key="15">
    <source>
        <dbReference type="ARBA" id="ARBA00049091"/>
    </source>
</evidence>
<dbReference type="GO" id="GO:0034599">
    <property type="term" value="P:cellular response to oxidative stress"/>
    <property type="evidence" value="ECO:0007669"/>
    <property type="project" value="InterPro"/>
</dbReference>
<dbReference type="InterPro" id="IPR013766">
    <property type="entry name" value="Thioredoxin_domain"/>
</dbReference>
<dbReference type="PROSITE" id="PS51352">
    <property type="entry name" value="THIOREDOXIN_2"/>
    <property type="match status" value="1"/>
</dbReference>
<dbReference type="InterPro" id="IPR002652">
    <property type="entry name" value="Importin-a_IBB"/>
</dbReference>
<evidence type="ECO:0000256" key="8">
    <source>
        <dbReference type="ARBA" id="ARBA00022737"/>
    </source>
</evidence>
<evidence type="ECO:0000256" key="7">
    <source>
        <dbReference type="ARBA" id="ARBA00022559"/>
    </source>
</evidence>
<dbReference type="EMBL" id="KQ977513">
    <property type="protein sequence ID" value="KYN02238.1"/>
    <property type="molecule type" value="Genomic_DNA"/>
</dbReference>
<dbReference type="Gene3D" id="1.20.5.690">
    <property type="entry name" value="Importin-alpha, importin-beta-binding domain"/>
    <property type="match status" value="1"/>
</dbReference>
<comment type="catalytic activity">
    <reaction evidence="15">
        <text>a hydroperoxide + [thioredoxin]-dithiol = an alcohol + [thioredoxin]-disulfide + H2O</text>
        <dbReference type="Rhea" id="RHEA:62620"/>
        <dbReference type="Rhea" id="RHEA-COMP:10698"/>
        <dbReference type="Rhea" id="RHEA-COMP:10700"/>
        <dbReference type="ChEBI" id="CHEBI:15377"/>
        <dbReference type="ChEBI" id="CHEBI:29950"/>
        <dbReference type="ChEBI" id="CHEBI:30879"/>
        <dbReference type="ChEBI" id="CHEBI:35924"/>
        <dbReference type="ChEBI" id="CHEBI:50058"/>
        <dbReference type="EC" id="1.11.1.24"/>
    </reaction>
</comment>
<dbReference type="CDD" id="cd03013">
    <property type="entry name" value="PRX5_like"/>
    <property type="match status" value="1"/>
</dbReference>
<dbReference type="Gene3D" id="3.40.30.10">
    <property type="entry name" value="Glutaredoxin"/>
    <property type="match status" value="1"/>
</dbReference>
<dbReference type="AlphaFoldDB" id="A0A195CNE6"/>
<comment type="function">
    <text evidence="1">Thiol-specific peroxidase that catalyzes the reduction of hydrogen peroxide and organic hydroperoxides to water and alcohols, respectively. Plays a role in cell protection against oxidative stress by detoxifying peroxides and as sensor of hydrogen peroxide-mediated signaling events.</text>
</comment>
<protein>
    <recommendedName>
        <fullName evidence="5">Peroxiredoxin-5, mitochondrial</fullName>
        <ecNumber evidence="4">1.11.1.24</ecNumber>
    </recommendedName>
    <alternativeName>
        <fullName evidence="13">Peroxiredoxin V</fullName>
    </alternativeName>
    <alternativeName>
        <fullName evidence="14">Thioredoxin-dependent peroxiredoxin 5</fullName>
    </alternativeName>
</protein>
<evidence type="ECO:0000256" key="11">
    <source>
        <dbReference type="ARBA" id="ARBA00023002"/>
    </source>
</evidence>
<dbReference type="PROSITE" id="PS51214">
    <property type="entry name" value="IBB"/>
    <property type="match status" value="1"/>
</dbReference>
<evidence type="ECO:0000256" key="13">
    <source>
        <dbReference type="ARBA" id="ARBA00031861"/>
    </source>
</evidence>
<sequence length="702" mass="77168">MSQLLSRVVFVNGRRSTFNCSLRRFHISSQKMVIAVGNKLPSVDLFENTPADKVNLAETAAQKKIIVFGVPGAFTPGCSKTHLPGYIVKADELKSKGISEIFCISVNDPFVMAAWGKEHGAAGKVRMLADPKAEFTEAVDLAVDLSVLGGKRSKRYSMVIDDGIVKEINMSTGPTHKHRYKNVGLDSQELRRRREEEGVQLRKQKREQQLSKRRNVPNIVADDDNVTSTDEYSLSIGTAESSPGIITSEMVDALYSPNIQDQLAATQKFRKLLSREPNPPIDEVIQTGIVPQFVEFLKNNTNCTLQFEAAWALTNIASGTSQQTRIVIDAGAVPTFISLLGSEYEDVQEQAVWALGNIAGDSPECRDHVLANGILTPLLQLLSKTTRLSMTRNAVWALSNLCRGKNPAPAFAKVVPCLPVLAHLLNHTDYDVLADACWALSYLSDGPNDKIQAVIDAGVCRRLVELLMHEQDNVISAALRAVGNIVTGDDAQTQVVLNCSALPCLLHLLSSPRESVRKEACWTVSNITAGNPLQIQAVIDANIFPVLIEILSKAEFKTRKEAAWAITNATSGGTADQIRYLAVQGCIPPLCDLLTVMDIKIVQVALNGIENILRLGEQDASMHNGLNPYAVLIEECYGLDKIEFLQSHQNMDIYQKAFDIIERYFGSEEEDTRLVPSIDSQGQEYQFTAPDSSQLPVQGYEF</sequence>
<keyword evidence="11" id="KW-0560">Oxidoreductase</keyword>
<keyword evidence="12" id="KW-0676">Redox-active center</keyword>
<keyword evidence="9" id="KW-0049">Antioxidant</keyword>
<dbReference type="InterPro" id="IPR000225">
    <property type="entry name" value="Armadillo"/>
</dbReference>
<dbReference type="PANTHER" id="PTHR23316">
    <property type="entry name" value="IMPORTIN ALPHA"/>
    <property type="match status" value="1"/>
</dbReference>
<evidence type="ECO:0000256" key="6">
    <source>
        <dbReference type="ARBA" id="ARBA00022448"/>
    </source>
</evidence>
<evidence type="ECO:0000256" key="14">
    <source>
        <dbReference type="ARBA" id="ARBA00033191"/>
    </source>
</evidence>
<dbReference type="SMART" id="SM00185">
    <property type="entry name" value="ARM"/>
    <property type="match status" value="8"/>
</dbReference>
<dbReference type="GO" id="GO:0061608">
    <property type="term" value="F:nuclear import signal receptor activity"/>
    <property type="evidence" value="ECO:0007669"/>
    <property type="project" value="InterPro"/>
</dbReference>
<dbReference type="GO" id="GO:0008379">
    <property type="term" value="F:thioredoxin peroxidase activity"/>
    <property type="evidence" value="ECO:0007669"/>
    <property type="project" value="InterPro"/>
</dbReference>
<keyword evidence="8" id="KW-0677">Repeat</keyword>
<evidence type="ECO:0000256" key="4">
    <source>
        <dbReference type="ARBA" id="ARBA00013017"/>
    </source>
</evidence>
<keyword evidence="6 18" id="KW-0813">Transport</keyword>
<dbReference type="InterPro" id="IPR036249">
    <property type="entry name" value="Thioredoxin-like_sf"/>
</dbReference>
<evidence type="ECO:0000256" key="12">
    <source>
        <dbReference type="ARBA" id="ARBA00023284"/>
    </source>
</evidence>
<dbReference type="InterPro" id="IPR037944">
    <property type="entry name" value="PRX5-like"/>
</dbReference>
<feature type="repeat" description="ARM" evidence="17">
    <location>
        <begin position="331"/>
        <end position="373"/>
    </location>
</feature>
<evidence type="ECO:0000256" key="19">
    <source>
        <dbReference type="SAM" id="MobiDB-lite"/>
    </source>
</evidence>
<feature type="domain" description="Thioredoxin" evidence="21">
    <location>
        <begin position="34"/>
        <end position="199"/>
    </location>
</feature>
<feature type="repeat" description="ARM" evidence="17">
    <location>
        <begin position="288"/>
        <end position="331"/>
    </location>
</feature>
<comment type="similarity">
    <text evidence="3">Belongs to the peroxiredoxin family. Prx5 subfamily.</text>
</comment>
<dbReference type="Pfam" id="PF08534">
    <property type="entry name" value="Redoxin"/>
    <property type="match status" value="1"/>
</dbReference>
<feature type="active site" description="Cysteine sulfenic acid (-SOH) intermediate" evidence="16">
    <location>
        <position position="78"/>
    </location>
</feature>
<dbReference type="FunFam" id="1.25.10.10:FF:000013">
    <property type="entry name" value="Importin subunit alpha"/>
    <property type="match status" value="1"/>
</dbReference>
<feature type="compositionally biased region" description="Basic and acidic residues" evidence="19">
    <location>
        <begin position="188"/>
        <end position="210"/>
    </location>
</feature>
<evidence type="ECO:0000256" key="18">
    <source>
        <dbReference type="PROSITE-ProRule" id="PRU00561"/>
    </source>
</evidence>
<evidence type="ECO:0000256" key="16">
    <source>
        <dbReference type="PIRSR" id="PIRSR637944-1"/>
    </source>
</evidence>
<dbReference type="Gene3D" id="1.25.10.10">
    <property type="entry name" value="Leucine-rich Repeat Variant"/>
    <property type="match status" value="1"/>
</dbReference>
<dbReference type="SUPFAM" id="SSF48371">
    <property type="entry name" value="ARM repeat"/>
    <property type="match status" value="1"/>
</dbReference>
<evidence type="ECO:0000256" key="2">
    <source>
        <dbReference type="ARBA" id="ARBA00010394"/>
    </source>
</evidence>
<dbReference type="Proteomes" id="UP000078542">
    <property type="component" value="Unassembled WGS sequence"/>
</dbReference>
<dbReference type="PROSITE" id="PS50176">
    <property type="entry name" value="ARM_REPEAT"/>
    <property type="match status" value="3"/>
</dbReference>
<dbReference type="InterPro" id="IPR036975">
    <property type="entry name" value="Importin-a_IBB_sf"/>
</dbReference>
<organism evidence="22 23">
    <name type="scientific">Cyphomyrmex costatus</name>
    <dbReference type="NCBI Taxonomy" id="456900"/>
    <lineage>
        <taxon>Eukaryota</taxon>
        <taxon>Metazoa</taxon>
        <taxon>Ecdysozoa</taxon>
        <taxon>Arthropoda</taxon>
        <taxon>Hexapoda</taxon>
        <taxon>Insecta</taxon>
        <taxon>Pterygota</taxon>
        <taxon>Neoptera</taxon>
        <taxon>Endopterygota</taxon>
        <taxon>Hymenoptera</taxon>
        <taxon>Apocrita</taxon>
        <taxon>Aculeata</taxon>
        <taxon>Formicoidea</taxon>
        <taxon>Formicidae</taxon>
        <taxon>Myrmicinae</taxon>
        <taxon>Cyphomyrmex</taxon>
    </lineage>
</organism>
<name>A0A195CNE6_9HYME</name>
<dbReference type="FunFam" id="1.20.5.690:FF:000001">
    <property type="entry name" value="Importin subunit alpha"/>
    <property type="match status" value="1"/>
</dbReference>
<dbReference type="Pfam" id="PF16186">
    <property type="entry name" value="Arm_3"/>
    <property type="match status" value="1"/>
</dbReference>
<evidence type="ECO:0000313" key="23">
    <source>
        <dbReference type="Proteomes" id="UP000078542"/>
    </source>
</evidence>
<feature type="domain" description="IBB" evidence="20">
    <location>
        <begin position="160"/>
        <end position="223"/>
    </location>
</feature>
<dbReference type="InterPro" id="IPR013740">
    <property type="entry name" value="Redoxin"/>
</dbReference>
<keyword evidence="10" id="KW-0653">Protein transport</keyword>
<dbReference type="SUPFAM" id="SSF52833">
    <property type="entry name" value="Thioredoxin-like"/>
    <property type="match status" value="1"/>
</dbReference>
<evidence type="ECO:0000256" key="10">
    <source>
        <dbReference type="ARBA" id="ARBA00022927"/>
    </source>
</evidence>
<dbReference type="STRING" id="456900.A0A195CNE6"/>
<dbReference type="Pfam" id="PF00514">
    <property type="entry name" value="Arm"/>
    <property type="match status" value="8"/>
</dbReference>
<keyword evidence="7" id="KW-0575">Peroxidase</keyword>
<accession>A0A195CNE6</accession>
<dbReference type="GO" id="GO:0006606">
    <property type="term" value="P:protein import into nucleus"/>
    <property type="evidence" value="ECO:0007669"/>
    <property type="project" value="InterPro"/>
</dbReference>
<evidence type="ECO:0000256" key="5">
    <source>
        <dbReference type="ARBA" id="ARBA00014329"/>
    </source>
</evidence>
<evidence type="ECO:0000313" key="22">
    <source>
        <dbReference type="EMBL" id="KYN02238.1"/>
    </source>
</evidence>